<name>A0A6G1DBA1_9ORYZ</name>
<keyword evidence="3" id="KW-1185">Reference proteome</keyword>
<dbReference type="InterPro" id="IPR001810">
    <property type="entry name" value="F-box_dom"/>
</dbReference>
<dbReference type="InterPro" id="IPR036047">
    <property type="entry name" value="F-box-like_dom_sf"/>
</dbReference>
<dbReference type="OrthoDB" id="694608at2759"/>
<evidence type="ECO:0000313" key="2">
    <source>
        <dbReference type="EMBL" id="KAF0909998.1"/>
    </source>
</evidence>
<accession>A0A6G1DBA1</accession>
<dbReference type="SMART" id="SM00256">
    <property type="entry name" value="FBOX"/>
    <property type="match status" value="1"/>
</dbReference>
<organism evidence="2 3">
    <name type="scientific">Oryza meyeriana var. granulata</name>
    <dbReference type="NCBI Taxonomy" id="110450"/>
    <lineage>
        <taxon>Eukaryota</taxon>
        <taxon>Viridiplantae</taxon>
        <taxon>Streptophyta</taxon>
        <taxon>Embryophyta</taxon>
        <taxon>Tracheophyta</taxon>
        <taxon>Spermatophyta</taxon>
        <taxon>Magnoliopsida</taxon>
        <taxon>Liliopsida</taxon>
        <taxon>Poales</taxon>
        <taxon>Poaceae</taxon>
        <taxon>BOP clade</taxon>
        <taxon>Oryzoideae</taxon>
        <taxon>Oryzeae</taxon>
        <taxon>Oryzinae</taxon>
        <taxon>Oryza</taxon>
        <taxon>Oryza meyeriana</taxon>
    </lineage>
</organism>
<dbReference type="PROSITE" id="PS50181">
    <property type="entry name" value="FBOX"/>
    <property type="match status" value="1"/>
</dbReference>
<gene>
    <name evidence="2" type="ORF">E2562_001248</name>
</gene>
<comment type="caution">
    <text evidence="2">The sequence shown here is derived from an EMBL/GenBank/DDBJ whole genome shotgun (WGS) entry which is preliminary data.</text>
</comment>
<dbReference type="AlphaFoldDB" id="A0A6G1DBA1"/>
<evidence type="ECO:0000313" key="3">
    <source>
        <dbReference type="Proteomes" id="UP000479710"/>
    </source>
</evidence>
<protein>
    <recommendedName>
        <fullName evidence="1">F-box domain-containing protein</fullName>
    </recommendedName>
</protein>
<dbReference type="EMBL" id="SPHZ02000006">
    <property type="protein sequence ID" value="KAF0909998.1"/>
    <property type="molecule type" value="Genomic_DNA"/>
</dbReference>
<dbReference type="Pfam" id="PF12937">
    <property type="entry name" value="F-box-like"/>
    <property type="match status" value="1"/>
</dbReference>
<dbReference type="Proteomes" id="UP000479710">
    <property type="component" value="Unassembled WGS sequence"/>
</dbReference>
<feature type="domain" description="F-box" evidence="1">
    <location>
        <begin position="1"/>
        <end position="45"/>
    </location>
</feature>
<dbReference type="Gene3D" id="1.20.1280.50">
    <property type="match status" value="1"/>
</dbReference>
<dbReference type="PANTHER" id="PTHR34591">
    <property type="entry name" value="OS03G0653100 PROTEIN-RELATED"/>
    <property type="match status" value="1"/>
</dbReference>
<proteinExistence type="predicted"/>
<evidence type="ECO:0000259" key="1">
    <source>
        <dbReference type="PROSITE" id="PS50181"/>
    </source>
</evidence>
<sequence length="133" mass="14927">MTAALPDDVLAEVLRHLAPRWLAASSSVCKSWRDVVDGRRLLRTDLLLLSLAGIFANYIGHDYSELFSRPTTGDPISGKLDFLPSEDAWCMVRDHCNGLLLLESYVVNPATRRWVALPPYPPPCRITMSMRCL</sequence>
<reference evidence="2 3" key="1">
    <citation type="submission" date="2019-11" db="EMBL/GenBank/DDBJ databases">
        <title>Whole genome sequence of Oryza granulata.</title>
        <authorList>
            <person name="Li W."/>
        </authorList>
    </citation>
    <scope>NUCLEOTIDE SEQUENCE [LARGE SCALE GENOMIC DNA]</scope>
    <source>
        <strain evidence="3">cv. Menghai</strain>
        <tissue evidence="2">Leaf</tissue>
    </source>
</reference>
<dbReference type="PANTHER" id="PTHR34591:SF13">
    <property type="entry name" value="OS03G0669900 PROTEIN"/>
    <property type="match status" value="1"/>
</dbReference>
<dbReference type="SUPFAM" id="SSF81383">
    <property type="entry name" value="F-box domain"/>
    <property type="match status" value="1"/>
</dbReference>